<dbReference type="OrthoDB" id="5653959at2"/>
<accession>A0A0W0RQP0</accession>
<proteinExistence type="predicted"/>
<dbReference type="Gene3D" id="1.10.287.1490">
    <property type="match status" value="1"/>
</dbReference>
<reference evidence="2 3" key="1">
    <citation type="submission" date="2015-11" db="EMBL/GenBank/DDBJ databases">
        <title>Genomic analysis of 38 Legionella species identifies large and diverse effector repertoires.</title>
        <authorList>
            <person name="Burstein D."/>
            <person name="Amaro F."/>
            <person name="Zusman T."/>
            <person name="Lifshitz Z."/>
            <person name="Cohen O."/>
            <person name="Gilbert J.A."/>
            <person name="Pupko T."/>
            <person name="Shuman H.A."/>
            <person name="Segal G."/>
        </authorList>
    </citation>
    <scope>NUCLEOTIDE SEQUENCE [LARGE SCALE GENOMIC DNA]</scope>
    <source>
        <strain evidence="2 3">WIGA</strain>
    </source>
</reference>
<protein>
    <submittedName>
        <fullName evidence="2">Chromosome partition protein Smc</fullName>
    </submittedName>
</protein>
<keyword evidence="3" id="KW-1185">Reference proteome</keyword>
<name>A0A0W0RQP0_LEGBO</name>
<gene>
    <name evidence="2" type="primary">smc_4</name>
    <name evidence="2" type="ORF">Lboz_2038</name>
</gene>
<dbReference type="EMBL" id="LNXU01000019">
    <property type="protein sequence ID" value="KTC73392.1"/>
    <property type="molecule type" value="Genomic_DNA"/>
</dbReference>
<comment type="caution">
    <text evidence="2">The sequence shown here is derived from an EMBL/GenBank/DDBJ whole genome shotgun (WGS) entry which is preliminary data.</text>
</comment>
<evidence type="ECO:0000313" key="2">
    <source>
        <dbReference type="EMBL" id="KTC73392.1"/>
    </source>
</evidence>
<feature type="compositionally biased region" description="Basic and acidic residues" evidence="1">
    <location>
        <begin position="522"/>
        <end position="532"/>
    </location>
</feature>
<dbReference type="STRING" id="447.Lboz_2038"/>
<dbReference type="Proteomes" id="UP000054695">
    <property type="component" value="Unassembled WGS sequence"/>
</dbReference>
<organism evidence="2 3">
    <name type="scientific">Legionella bozemanae</name>
    <name type="common">Fluoribacter bozemanae</name>
    <dbReference type="NCBI Taxonomy" id="447"/>
    <lineage>
        <taxon>Bacteria</taxon>
        <taxon>Pseudomonadati</taxon>
        <taxon>Pseudomonadota</taxon>
        <taxon>Gammaproteobacteria</taxon>
        <taxon>Legionellales</taxon>
        <taxon>Legionellaceae</taxon>
        <taxon>Legionella</taxon>
    </lineage>
</organism>
<sequence length="745" mass="84651">MPSLKANELSQWTDGDADLLSKLLLYLFLFMKTATNKGKDTNSAYKRVEENIRNFISVRGDDRLHIPVLNRASIDASALLGAYLRQDIVLKGKPIVELSEEQIQVVYDFVKPLIPEGFTPKKFFDSLEGSPAKKHVTILKLLIFKGIPTEDQQAMFKPKYAKKVDDLLDSILNLVEFMRTPFNVLDLEEIASKAAAKQLGKEQASTSGIDLQWASLYNAINRCLQDIITLKKGKIGKAEEFLDQIKQFLGTCQKCFGVANAGYKIKKEVLAEVQKQETEQSEALKILGFPEGNPAKINHYITAFRESLIQKEPEKAEAINNMTLTQLINTYAAQWQAALDKIKRELLSSKEELQKTKDTLQQKESVFAESEIQLQSIKQQHETLKLQLDEANRQLKQQHSELERLQKVESTSKETITKLKEEIERIRIDIQQKSTALVQLEEQFQAVKKENEELKSKLSVAQKHEQTVLELQKQLESLRQENVLLQQRLLEAEKQPSKSSSEGTSEVSELRSRLESLQQENELLRQPRDVGKQAKASSSEIAPEVAQLRSQLEFLQNENSQLKEALRQQTQPMPKEQPAPLDLSAKKADLLLALGALRLNMSDMIKIKDKIMTSKEVKQLLEVNTEIKCLQKINEFIENINKGILERAGFFSSDPHKKTKAIETAFQELSVSDKYKIATLSEESINEELSRDSGEESDIGKFLKAIHHKRGFIPIHQATSFTFFKSKISALDQELQQINSPIQVL</sequence>
<dbReference type="RefSeq" id="WP_058459665.1">
    <property type="nucleotide sequence ID" value="NZ_CAAAIY010000009.1"/>
</dbReference>
<dbReference type="PATRIC" id="fig|447.4.peg.2167"/>
<evidence type="ECO:0000313" key="3">
    <source>
        <dbReference type="Proteomes" id="UP000054695"/>
    </source>
</evidence>
<feature type="compositionally biased region" description="Low complexity" evidence="1">
    <location>
        <begin position="497"/>
        <end position="507"/>
    </location>
</feature>
<feature type="region of interest" description="Disordered" evidence="1">
    <location>
        <begin position="492"/>
        <end position="542"/>
    </location>
</feature>
<dbReference type="AlphaFoldDB" id="A0A0W0RQP0"/>
<evidence type="ECO:0000256" key="1">
    <source>
        <dbReference type="SAM" id="MobiDB-lite"/>
    </source>
</evidence>